<gene>
    <name evidence="1" type="primary">AVEN_14229_1</name>
    <name evidence="1" type="ORF">TNCT_402781</name>
</gene>
<evidence type="ECO:0000313" key="2">
    <source>
        <dbReference type="Proteomes" id="UP000887116"/>
    </source>
</evidence>
<evidence type="ECO:0000313" key="1">
    <source>
        <dbReference type="EMBL" id="GFQ79613.1"/>
    </source>
</evidence>
<organism evidence="1 2">
    <name type="scientific">Trichonephila clavata</name>
    <name type="common">Joro spider</name>
    <name type="synonym">Nephila clavata</name>
    <dbReference type="NCBI Taxonomy" id="2740835"/>
    <lineage>
        <taxon>Eukaryota</taxon>
        <taxon>Metazoa</taxon>
        <taxon>Ecdysozoa</taxon>
        <taxon>Arthropoda</taxon>
        <taxon>Chelicerata</taxon>
        <taxon>Arachnida</taxon>
        <taxon>Araneae</taxon>
        <taxon>Araneomorphae</taxon>
        <taxon>Entelegynae</taxon>
        <taxon>Araneoidea</taxon>
        <taxon>Nephilidae</taxon>
        <taxon>Trichonephila</taxon>
    </lineage>
</organism>
<sequence>MRRRAEKVKVQEKFMLELFLKRLPTSIQTILVAVSNLTLDKAAKISDRILEVTPIPMEIYAVNKKNTRSFEHKLLREIEKLNSRIEKFDIVLPFVEVAINKDREIVVKINTYPEKNVSPCKFQGNGNGEK</sequence>
<dbReference type="OrthoDB" id="6423908at2759"/>
<dbReference type="EMBL" id="BMAO01022101">
    <property type="protein sequence ID" value="GFQ79613.1"/>
    <property type="molecule type" value="Genomic_DNA"/>
</dbReference>
<dbReference type="AlphaFoldDB" id="A0A8X6FGM0"/>
<accession>A0A8X6FGM0</accession>
<dbReference type="Proteomes" id="UP000887116">
    <property type="component" value="Unassembled WGS sequence"/>
</dbReference>
<comment type="caution">
    <text evidence="1">The sequence shown here is derived from an EMBL/GenBank/DDBJ whole genome shotgun (WGS) entry which is preliminary data.</text>
</comment>
<keyword evidence="2" id="KW-1185">Reference proteome</keyword>
<protein>
    <submittedName>
        <fullName evidence="1">Uncharacterized protein</fullName>
    </submittedName>
</protein>
<reference evidence="1" key="1">
    <citation type="submission" date="2020-07" db="EMBL/GenBank/DDBJ databases">
        <title>Multicomponent nature underlies the extraordinary mechanical properties of spider dragline silk.</title>
        <authorList>
            <person name="Kono N."/>
            <person name="Nakamura H."/>
            <person name="Mori M."/>
            <person name="Yoshida Y."/>
            <person name="Ohtoshi R."/>
            <person name="Malay A.D."/>
            <person name="Moran D.A.P."/>
            <person name="Tomita M."/>
            <person name="Numata K."/>
            <person name="Arakawa K."/>
        </authorList>
    </citation>
    <scope>NUCLEOTIDE SEQUENCE</scope>
</reference>
<proteinExistence type="predicted"/>
<name>A0A8X6FGM0_TRICU</name>